<keyword evidence="4 17" id="KW-0540">Nuclease</keyword>
<evidence type="ECO:0000256" key="7">
    <source>
        <dbReference type="ARBA" id="ARBA00022763"/>
    </source>
</evidence>
<keyword evidence="12 17" id="KW-0460">Magnesium</keyword>
<dbReference type="Gene3D" id="3.40.1350.10">
    <property type="match status" value="1"/>
</dbReference>
<feature type="coiled-coil region" evidence="18">
    <location>
        <begin position="831"/>
        <end position="858"/>
    </location>
</feature>
<dbReference type="SMART" id="SM00990">
    <property type="entry name" value="VRR_NUC"/>
    <property type="match status" value="1"/>
</dbReference>
<keyword evidence="15 17" id="KW-0464">Manganese</keyword>
<keyword evidence="22" id="KW-1185">Reference proteome</keyword>
<name>A0A8W8HWT5_MAGGI</name>
<evidence type="ECO:0000256" key="8">
    <source>
        <dbReference type="ARBA" id="ARBA00022771"/>
    </source>
</evidence>
<evidence type="ECO:0000256" key="1">
    <source>
        <dbReference type="ARBA" id="ARBA00000983"/>
    </source>
</evidence>
<dbReference type="InterPro" id="IPR049132">
    <property type="entry name" value="FAN1-like_euk"/>
</dbReference>
<keyword evidence="16 17" id="KW-0539">Nucleus</keyword>
<dbReference type="InterPro" id="IPR033315">
    <property type="entry name" value="Fan1-like"/>
</dbReference>
<dbReference type="InterPro" id="IPR049126">
    <property type="entry name" value="FAN1-like_TPR"/>
</dbReference>
<keyword evidence="5 17" id="KW-0479">Metal-binding</keyword>
<reference evidence="21" key="1">
    <citation type="submission" date="2022-08" db="UniProtKB">
        <authorList>
            <consortium name="EnsemblMetazoa"/>
        </authorList>
    </citation>
    <scope>IDENTIFICATION</scope>
    <source>
        <strain evidence="21">05x7-T-G4-1.051#20</strain>
    </source>
</reference>
<dbReference type="GO" id="GO:0036297">
    <property type="term" value="P:interstrand cross-link repair"/>
    <property type="evidence" value="ECO:0007669"/>
    <property type="project" value="InterPro"/>
</dbReference>
<comment type="catalytic activity">
    <reaction evidence="1 17">
        <text>Hydrolytically removes 5'-nucleotides successively from the 3'-hydroxy termini of 3'-hydroxy-terminated oligonucleotides.</text>
        <dbReference type="EC" id="3.1.4.1"/>
    </reaction>
</comment>
<evidence type="ECO:0000256" key="16">
    <source>
        <dbReference type="ARBA" id="ARBA00023242"/>
    </source>
</evidence>
<dbReference type="GO" id="GO:0004528">
    <property type="term" value="F:phosphodiesterase I activity"/>
    <property type="evidence" value="ECO:0007669"/>
    <property type="project" value="UniProtKB-EC"/>
</dbReference>
<comment type="subcellular location">
    <subcellularLocation>
        <location evidence="2 17">Nucleus</location>
    </subcellularLocation>
</comment>
<dbReference type="PANTHER" id="PTHR15749:SF4">
    <property type="entry name" value="FANCONI-ASSOCIATED NUCLEASE 1"/>
    <property type="match status" value="1"/>
</dbReference>
<dbReference type="GO" id="GO:0070336">
    <property type="term" value="F:flap-structured DNA binding"/>
    <property type="evidence" value="ECO:0007669"/>
    <property type="project" value="TreeGrafter"/>
</dbReference>
<dbReference type="FunFam" id="3.40.1350.10:FF:000004">
    <property type="entry name" value="Fanconi-associated nuclease"/>
    <property type="match status" value="1"/>
</dbReference>
<evidence type="ECO:0000256" key="18">
    <source>
        <dbReference type="SAM" id="Coils"/>
    </source>
</evidence>
<keyword evidence="9 17" id="KW-0378">Hydrolase</keyword>
<dbReference type="CDD" id="cd22326">
    <property type="entry name" value="FAN1-like"/>
    <property type="match status" value="1"/>
</dbReference>
<protein>
    <recommendedName>
        <fullName evidence="17">Fanconi-associated nuclease</fullName>
        <ecNumber evidence="17">3.1.4.1</ecNumber>
    </recommendedName>
</protein>
<dbReference type="InterPro" id="IPR049125">
    <property type="entry name" value="FAN1-like_WH"/>
</dbReference>
<sequence length="972" mass="111645">MMKMPCNRIPVYKEIKGNTKKIFLLKTYLNLFSRGMKEATKSTNKKKRSPKKGNGFQTITSMFKKQHLATTLRQSEMVACSSLTKEDEKDVFITHVEEKSEYFSEKGKTSKSMNRLSLRKNRTKERVEGTDICTAKRSNVQETIDTDSVVRNLQRTSERWDECEIRKETEKTTNDEQQSCLSDSSMGIDSNRKLSLRKRKSGEEDANLAKKLKYRYVKDTNPVKKLKPEDDAKLTKKLQTLEGTNLSKNLKSSDDEIAKDHYSDSKRKEILVRPIVSPLSNKVAENYAVDIQVDQKPNHQIPVKKEADPASSSLDLLEEEESVIRTPYYLENFRTILNAVLSYEDNAKLFNADDKQFINVFEELSEPAQKLYVRLFGRKWKWLTQQQIKYPRIKEDLDDVFTELKEKGFLMSENDLDDLEKALNLLSAPDLKSFAKTYHLTSTANKKEIIPSLLKKCTGNTIGSMFKVSGHDPRQTMLKRVKKVLGPCVCLSESPRFVFVRMLMLFSLTDTILDDDNANAGQTQLFRMLQVNIGETVYPTFTVSRVTQIFKDRDSVLRFSEACLLEADLWSKLERNDFGAAYQVYLEAQERVLELKKDKALSSYDKTLPEFLRPFTSFSVYTRILNQGVELLQRRKDYREAVSLLRKLLGQKVYCVDYRGHWWERLALNYDAHLKNPEKALEAVESGLKDDLVTAGRRLALYQRAEKICTAPKSKYKDRLKKLTDESVKPTPEVCIEGTVLSDNMPGMRYKFIMADPDGDTDKLTFCGVEELVMEHYKNNGYPEGLHAEGSIMSNLFGLFFWDILFMDVPDVFHSAYQTHPLDLYSTQFYLNRKSAINSQLEKIKQATEEELHAMMAAVWEAHFGVMCTGVNWERFLCLSHAQGLVSCIGGRRLSLMLERLVKNPRHTRSGFPDLTLWNPQTGALKICEVKGPNDRLSHKQILWIDYLVSIGVDAEACYVKAVGSKKLKSST</sequence>
<evidence type="ECO:0000256" key="13">
    <source>
        <dbReference type="ARBA" id="ARBA00023054"/>
    </source>
</evidence>
<evidence type="ECO:0000256" key="3">
    <source>
        <dbReference type="ARBA" id="ARBA00005533"/>
    </source>
</evidence>
<comment type="cofactor">
    <cofactor evidence="17">
        <name>Mg(2+)</name>
        <dbReference type="ChEBI" id="CHEBI:18420"/>
    </cofactor>
    <cofactor evidence="17">
        <name>Mn(2+)</name>
        <dbReference type="ChEBI" id="CHEBI:29035"/>
    </cofactor>
</comment>
<evidence type="ECO:0000256" key="19">
    <source>
        <dbReference type="SAM" id="MobiDB-lite"/>
    </source>
</evidence>
<keyword evidence="8" id="KW-0863">Zinc-finger</keyword>
<keyword evidence="11" id="KW-0269">Exonuclease</keyword>
<feature type="domain" description="VRR-NUC" evidence="20">
    <location>
        <begin position="847"/>
        <end position="962"/>
    </location>
</feature>
<evidence type="ECO:0000259" key="20">
    <source>
        <dbReference type="SMART" id="SM00990"/>
    </source>
</evidence>
<keyword evidence="14 17" id="KW-0234">DNA repair</keyword>
<organism evidence="21 22">
    <name type="scientific">Magallana gigas</name>
    <name type="common">Pacific oyster</name>
    <name type="synonym">Crassostrea gigas</name>
    <dbReference type="NCBI Taxonomy" id="29159"/>
    <lineage>
        <taxon>Eukaryota</taxon>
        <taxon>Metazoa</taxon>
        <taxon>Spiralia</taxon>
        <taxon>Lophotrochozoa</taxon>
        <taxon>Mollusca</taxon>
        <taxon>Bivalvia</taxon>
        <taxon>Autobranchia</taxon>
        <taxon>Pteriomorphia</taxon>
        <taxon>Ostreida</taxon>
        <taxon>Ostreoidea</taxon>
        <taxon>Ostreidae</taxon>
        <taxon>Magallana</taxon>
    </lineage>
</organism>
<dbReference type="EnsemblMetazoa" id="G11443.1">
    <property type="protein sequence ID" value="G11443.1:cds"/>
    <property type="gene ID" value="G11443"/>
</dbReference>
<evidence type="ECO:0000256" key="12">
    <source>
        <dbReference type="ARBA" id="ARBA00022842"/>
    </source>
</evidence>
<evidence type="ECO:0000256" key="10">
    <source>
        <dbReference type="ARBA" id="ARBA00022833"/>
    </source>
</evidence>
<keyword evidence="7 17" id="KW-0227">DNA damage</keyword>
<dbReference type="GO" id="GO:0008270">
    <property type="term" value="F:zinc ion binding"/>
    <property type="evidence" value="ECO:0007669"/>
    <property type="project" value="UniProtKB-KW"/>
</dbReference>
<dbReference type="PANTHER" id="PTHR15749">
    <property type="entry name" value="FANCONI-ASSOCIATED NUCLEASE 1"/>
    <property type="match status" value="1"/>
</dbReference>
<dbReference type="AlphaFoldDB" id="A0A8W8HWT5"/>
<evidence type="ECO:0000256" key="4">
    <source>
        <dbReference type="ARBA" id="ARBA00022722"/>
    </source>
</evidence>
<comment type="similarity">
    <text evidence="3 17">Belongs to the FAN1 family.</text>
</comment>
<dbReference type="InterPro" id="IPR014883">
    <property type="entry name" value="VRR_NUC"/>
</dbReference>
<evidence type="ECO:0000256" key="17">
    <source>
        <dbReference type="RuleBase" id="RU365033"/>
    </source>
</evidence>
<dbReference type="GO" id="GO:0005634">
    <property type="term" value="C:nucleus"/>
    <property type="evidence" value="ECO:0007669"/>
    <property type="project" value="UniProtKB-SubCell"/>
</dbReference>
<keyword evidence="6" id="KW-0255">Endonuclease</keyword>
<dbReference type="Pfam" id="PF08774">
    <property type="entry name" value="VRR_NUC"/>
    <property type="match status" value="1"/>
</dbReference>
<dbReference type="Pfam" id="PF21315">
    <property type="entry name" value="FAN1_HTH"/>
    <property type="match status" value="1"/>
</dbReference>
<dbReference type="Proteomes" id="UP000005408">
    <property type="component" value="Unassembled WGS sequence"/>
</dbReference>
<dbReference type="EC" id="3.1.4.1" evidence="17"/>
<accession>A0A8W8HWT5</accession>
<evidence type="ECO:0000256" key="9">
    <source>
        <dbReference type="ARBA" id="ARBA00022801"/>
    </source>
</evidence>
<keyword evidence="10" id="KW-0862">Zinc</keyword>
<dbReference type="Pfam" id="PF21170">
    <property type="entry name" value="FAN1_TPR"/>
    <property type="match status" value="1"/>
</dbReference>
<evidence type="ECO:0000256" key="5">
    <source>
        <dbReference type="ARBA" id="ARBA00022723"/>
    </source>
</evidence>
<comment type="function">
    <text evidence="17">Nuclease required for the repair of DNA interstrand cross-links (ICL). Acts as a 5'-3' exonuclease that anchors at a cut end of DNA and cleaves DNA successively at every third nucleotide, allowing to excise an ICL from one strand through flanking incisions.</text>
</comment>
<feature type="compositionally biased region" description="Polar residues" evidence="19">
    <location>
        <begin position="175"/>
        <end position="188"/>
    </location>
</feature>
<dbReference type="GO" id="GO:0008409">
    <property type="term" value="F:5'-3' exonuclease activity"/>
    <property type="evidence" value="ECO:0007669"/>
    <property type="project" value="TreeGrafter"/>
</dbReference>
<evidence type="ECO:0000313" key="22">
    <source>
        <dbReference type="Proteomes" id="UP000005408"/>
    </source>
</evidence>
<evidence type="ECO:0000256" key="6">
    <source>
        <dbReference type="ARBA" id="ARBA00022759"/>
    </source>
</evidence>
<evidence type="ECO:0000256" key="2">
    <source>
        <dbReference type="ARBA" id="ARBA00004123"/>
    </source>
</evidence>
<evidence type="ECO:0000256" key="15">
    <source>
        <dbReference type="ARBA" id="ARBA00023211"/>
    </source>
</evidence>
<feature type="region of interest" description="Disordered" evidence="19">
    <location>
        <begin position="168"/>
        <end position="204"/>
    </location>
</feature>
<keyword evidence="13 18" id="KW-0175">Coiled coil</keyword>
<evidence type="ECO:0000256" key="11">
    <source>
        <dbReference type="ARBA" id="ARBA00022839"/>
    </source>
</evidence>
<proteinExistence type="inferred from homology"/>
<evidence type="ECO:0000313" key="21">
    <source>
        <dbReference type="EnsemblMetazoa" id="G11443.1:cds"/>
    </source>
</evidence>
<dbReference type="GO" id="GO:0017108">
    <property type="term" value="F:5'-flap endonuclease activity"/>
    <property type="evidence" value="ECO:0007669"/>
    <property type="project" value="TreeGrafter"/>
</dbReference>
<dbReference type="InterPro" id="IPR011856">
    <property type="entry name" value="tRNA_endonuc-like_dom_sf"/>
</dbReference>
<evidence type="ECO:0000256" key="14">
    <source>
        <dbReference type="ARBA" id="ARBA00023204"/>
    </source>
</evidence>